<accession>A0ACC0I597</accession>
<sequence>MQFRLAMASEEIDSEIAAAADRTDAAFPPFFLPPLLMSLLADTLPSTCCRNFLLLFLLDRPTSGLEVPPTESIHWLSDALGAGSRESDSERNESGTIDREEFTIGSG</sequence>
<evidence type="ECO:0000313" key="1">
    <source>
        <dbReference type="EMBL" id="KAI8020113.1"/>
    </source>
</evidence>
<evidence type="ECO:0000313" key="2">
    <source>
        <dbReference type="Proteomes" id="UP001060215"/>
    </source>
</evidence>
<dbReference type="EMBL" id="CM045759">
    <property type="protein sequence ID" value="KAI8020113.1"/>
    <property type="molecule type" value="Genomic_DNA"/>
</dbReference>
<gene>
    <name evidence="1" type="ORF">LOK49_LG04G02492</name>
</gene>
<organism evidence="1 2">
    <name type="scientific">Camellia lanceoleosa</name>
    <dbReference type="NCBI Taxonomy" id="1840588"/>
    <lineage>
        <taxon>Eukaryota</taxon>
        <taxon>Viridiplantae</taxon>
        <taxon>Streptophyta</taxon>
        <taxon>Embryophyta</taxon>
        <taxon>Tracheophyta</taxon>
        <taxon>Spermatophyta</taxon>
        <taxon>Magnoliopsida</taxon>
        <taxon>eudicotyledons</taxon>
        <taxon>Gunneridae</taxon>
        <taxon>Pentapetalae</taxon>
        <taxon>asterids</taxon>
        <taxon>Ericales</taxon>
        <taxon>Theaceae</taxon>
        <taxon>Camellia</taxon>
    </lineage>
</organism>
<reference evidence="1 2" key="1">
    <citation type="journal article" date="2022" name="Plant J.">
        <title>Chromosome-level genome of Camellia lanceoleosa provides a valuable resource for understanding genome evolution and self-incompatibility.</title>
        <authorList>
            <person name="Gong W."/>
            <person name="Xiao S."/>
            <person name="Wang L."/>
            <person name="Liao Z."/>
            <person name="Chang Y."/>
            <person name="Mo W."/>
            <person name="Hu G."/>
            <person name="Li W."/>
            <person name="Zhao G."/>
            <person name="Zhu H."/>
            <person name="Hu X."/>
            <person name="Ji K."/>
            <person name="Xiang X."/>
            <person name="Song Q."/>
            <person name="Yuan D."/>
            <person name="Jin S."/>
            <person name="Zhang L."/>
        </authorList>
    </citation>
    <scope>NUCLEOTIDE SEQUENCE [LARGE SCALE GENOMIC DNA]</scope>
    <source>
        <strain evidence="1">SQ_2022a</strain>
    </source>
</reference>
<keyword evidence="2" id="KW-1185">Reference proteome</keyword>
<dbReference type="Proteomes" id="UP001060215">
    <property type="component" value="Chromosome 2"/>
</dbReference>
<proteinExistence type="predicted"/>
<name>A0ACC0I597_9ERIC</name>
<protein>
    <submittedName>
        <fullName evidence="1">Uncharacterized protein</fullName>
    </submittedName>
</protein>
<comment type="caution">
    <text evidence="1">The sequence shown here is derived from an EMBL/GenBank/DDBJ whole genome shotgun (WGS) entry which is preliminary data.</text>
</comment>